<dbReference type="EMBL" id="WBMO01000001">
    <property type="protein sequence ID" value="MDV2475144.1"/>
    <property type="molecule type" value="Genomic_DNA"/>
</dbReference>
<protein>
    <recommendedName>
        <fullName evidence="4">Lipoprotein</fullName>
    </recommendedName>
</protein>
<evidence type="ECO:0008006" key="4">
    <source>
        <dbReference type="Google" id="ProtNLM"/>
    </source>
</evidence>
<accession>A0ABU3WNE9</accession>
<reference evidence="2 3" key="1">
    <citation type="submission" date="2019-10" db="EMBL/GenBank/DDBJ databases">
        <title>Draft Genome Assembly of Rhodococcus zopfii DSM44189.</title>
        <authorList>
            <person name="Sutton J.M."/>
            <person name="Akob D.M."/>
            <person name="Bushman T.J."/>
        </authorList>
    </citation>
    <scope>NUCLEOTIDE SEQUENCE [LARGE SCALE GENOMIC DNA]</scope>
    <source>
        <strain evidence="2 3">DSM 44189</strain>
    </source>
</reference>
<evidence type="ECO:0000256" key="1">
    <source>
        <dbReference type="SAM" id="SignalP"/>
    </source>
</evidence>
<organism evidence="2 3">
    <name type="scientific">Rhodococcus zopfii</name>
    <dbReference type="NCBI Taxonomy" id="43772"/>
    <lineage>
        <taxon>Bacteria</taxon>
        <taxon>Bacillati</taxon>
        <taxon>Actinomycetota</taxon>
        <taxon>Actinomycetes</taxon>
        <taxon>Mycobacteriales</taxon>
        <taxon>Nocardiaceae</taxon>
        <taxon>Rhodococcus</taxon>
    </lineage>
</organism>
<evidence type="ECO:0000313" key="2">
    <source>
        <dbReference type="EMBL" id="MDV2475144.1"/>
    </source>
</evidence>
<gene>
    <name evidence="2" type="ORF">F8M49_06365</name>
</gene>
<feature type="signal peptide" evidence="1">
    <location>
        <begin position="1"/>
        <end position="26"/>
    </location>
</feature>
<dbReference type="PROSITE" id="PS51257">
    <property type="entry name" value="PROKAR_LIPOPROTEIN"/>
    <property type="match status" value="1"/>
</dbReference>
<keyword evidence="3" id="KW-1185">Reference proteome</keyword>
<comment type="caution">
    <text evidence="2">The sequence shown here is derived from an EMBL/GenBank/DDBJ whole genome shotgun (WGS) entry which is preliminary data.</text>
</comment>
<proteinExistence type="predicted"/>
<evidence type="ECO:0000313" key="3">
    <source>
        <dbReference type="Proteomes" id="UP001275440"/>
    </source>
</evidence>
<sequence>MTAPATRIRASLLLAALFAGGLIAGACQPTTHTPPIGSIHDLQGGEVTDIDITPEILQAVISEGSNGRLDPIAIAHLMEWADSLVPVETWAEILHNAAAPIDGCWVSYEHAPANMRETARRQARAVLAKLDEEKADDKDVRPIGWYRSMTADFASKHFRFPPFGAGKFTASDGGRWAWDDSCNCWELREYPSPAIGVGKNGPS</sequence>
<keyword evidence="1" id="KW-0732">Signal</keyword>
<feature type="chain" id="PRO_5045607777" description="Lipoprotein" evidence="1">
    <location>
        <begin position="27"/>
        <end position="203"/>
    </location>
</feature>
<name>A0ABU3WNE9_9NOCA</name>
<dbReference type="Proteomes" id="UP001275440">
    <property type="component" value="Unassembled WGS sequence"/>
</dbReference>